<dbReference type="PROSITE" id="PS51904">
    <property type="entry name" value="GLYCOSYL_HYDROL_F25_2"/>
    <property type="match status" value="1"/>
</dbReference>
<feature type="domain" description="DUF4214" evidence="6">
    <location>
        <begin position="393"/>
        <end position="454"/>
    </location>
</feature>
<dbReference type="InterPro" id="IPR038255">
    <property type="entry name" value="PBS_linker_sf"/>
</dbReference>
<sequence>MSTFTSFIRSGAVGLVIATTIALGGVAHGAAADTADGQTPSIDAQNDARDHVLGATTADAASGTTSDGSTQAQAAGGPNPRVLGMDVSGYQPNVDWGSAYTKGARFVFIKATESYNSTNSSFTSQWKGATNAGFLRGAYHFADPFESSGTSQANWFLGHGGAWTPDGKTLPPVLDLEKNTYLKYGDVSVNTCYNLSPAQLTAWARDFSNTVLARTGIRPTIYTNPDFWQTCMAGSTSFGANSLFLAHWTYDLNTGPGALPASWSSYSFWQYADDRGSPVFPGDQDVFNGSAAALTAFARHATPDGNYITALYEDYLKRAPAPQESAGWQDRLAAGAPRTAVAAGFVNSDEYRLQRIDAAYQTVLGRSPDAPGRLSWLNAMKSGGITTDDIETSLYSSTEYFQNHGNTNKSFVASLYTTLLHRQGTDADYTFWANLIAQNGRAWVVAQYWDAQETISQRVSAMYQLYLGRVPDAAGLQGWVNVALQIGDSGLRSGFTSSGEYYARSQTRTF</sequence>
<gene>
    <name evidence="7" type="ORF">B7R25_09330</name>
</gene>
<dbReference type="GO" id="GO:0009253">
    <property type="term" value="P:peptidoglycan catabolic process"/>
    <property type="evidence" value="ECO:0007669"/>
    <property type="project" value="InterPro"/>
</dbReference>
<evidence type="ECO:0000256" key="5">
    <source>
        <dbReference type="SAM" id="SignalP"/>
    </source>
</evidence>
<dbReference type="GO" id="GO:0016998">
    <property type="term" value="P:cell wall macromolecule catabolic process"/>
    <property type="evidence" value="ECO:0007669"/>
    <property type="project" value="InterPro"/>
</dbReference>
<evidence type="ECO:0000256" key="1">
    <source>
        <dbReference type="ARBA" id="ARBA00010646"/>
    </source>
</evidence>
<feature type="signal peptide" evidence="5">
    <location>
        <begin position="1"/>
        <end position="24"/>
    </location>
</feature>
<dbReference type="Pfam" id="PF01183">
    <property type="entry name" value="Glyco_hydro_25"/>
    <property type="match status" value="1"/>
</dbReference>
<dbReference type="SMART" id="SM00641">
    <property type="entry name" value="Glyco_25"/>
    <property type="match status" value="1"/>
</dbReference>
<evidence type="ECO:0000256" key="2">
    <source>
        <dbReference type="ARBA" id="ARBA00022801"/>
    </source>
</evidence>
<dbReference type="InterPro" id="IPR018077">
    <property type="entry name" value="Glyco_hydro_fam25_subgr"/>
</dbReference>
<evidence type="ECO:0000256" key="3">
    <source>
        <dbReference type="ARBA" id="ARBA00023295"/>
    </source>
</evidence>
<reference evidence="7 8" key="1">
    <citation type="submission" date="2017-04" db="EMBL/GenBank/DDBJ databases">
        <title>Comparative genome analysis of Subtercola boreus.</title>
        <authorList>
            <person name="Cho Y.-J."/>
            <person name="Cho A."/>
            <person name="Kim O.-S."/>
            <person name="Lee J.-I."/>
        </authorList>
    </citation>
    <scope>NUCLEOTIDE SEQUENCE [LARGE SCALE GENOMIC DNA]</scope>
    <source>
        <strain evidence="7 8">P28004</strain>
    </source>
</reference>
<dbReference type="InterPro" id="IPR017853">
    <property type="entry name" value="GH"/>
</dbReference>
<accession>A0A3E0WBV0</accession>
<comment type="similarity">
    <text evidence="1">Belongs to the glycosyl hydrolase 25 family.</text>
</comment>
<dbReference type="Proteomes" id="UP000257080">
    <property type="component" value="Unassembled WGS sequence"/>
</dbReference>
<feature type="region of interest" description="Disordered" evidence="4">
    <location>
        <begin position="58"/>
        <end position="80"/>
    </location>
</feature>
<dbReference type="AlphaFoldDB" id="A0A3E0WBV0"/>
<proteinExistence type="inferred from homology"/>
<dbReference type="Pfam" id="PF13946">
    <property type="entry name" value="DUF4214"/>
    <property type="match status" value="2"/>
</dbReference>
<dbReference type="RefSeq" id="WP_116418694.1">
    <property type="nucleotide sequence ID" value="NZ_NBXC01000017.1"/>
</dbReference>
<name>A0A3E0WBV0_9MICO</name>
<dbReference type="Gene3D" id="1.10.3130.20">
    <property type="entry name" value="Phycobilisome linker domain"/>
    <property type="match status" value="1"/>
</dbReference>
<evidence type="ECO:0000259" key="6">
    <source>
        <dbReference type="Pfam" id="PF13946"/>
    </source>
</evidence>
<feature type="compositionally biased region" description="Low complexity" evidence="4">
    <location>
        <begin position="58"/>
        <end position="73"/>
    </location>
</feature>
<evidence type="ECO:0000313" key="8">
    <source>
        <dbReference type="Proteomes" id="UP000257080"/>
    </source>
</evidence>
<dbReference type="GO" id="GO:0016052">
    <property type="term" value="P:carbohydrate catabolic process"/>
    <property type="evidence" value="ECO:0007669"/>
    <property type="project" value="TreeGrafter"/>
</dbReference>
<feature type="domain" description="DUF4214" evidence="6">
    <location>
        <begin position="295"/>
        <end position="351"/>
    </location>
</feature>
<protein>
    <recommendedName>
        <fullName evidence="6">DUF4214 domain-containing protein</fullName>
    </recommendedName>
</protein>
<keyword evidence="5" id="KW-0732">Signal</keyword>
<keyword evidence="2" id="KW-0378">Hydrolase</keyword>
<dbReference type="OrthoDB" id="287365at2"/>
<evidence type="ECO:0000313" key="7">
    <source>
        <dbReference type="EMBL" id="RFA26934.1"/>
    </source>
</evidence>
<dbReference type="PANTHER" id="PTHR34135">
    <property type="entry name" value="LYSOZYME"/>
    <property type="match status" value="1"/>
</dbReference>
<dbReference type="Gene3D" id="3.20.20.80">
    <property type="entry name" value="Glycosidases"/>
    <property type="match status" value="1"/>
</dbReference>
<dbReference type="InterPro" id="IPR025282">
    <property type="entry name" value="DUF4214"/>
</dbReference>
<dbReference type="GO" id="GO:0003796">
    <property type="term" value="F:lysozyme activity"/>
    <property type="evidence" value="ECO:0007669"/>
    <property type="project" value="InterPro"/>
</dbReference>
<dbReference type="SUPFAM" id="SSF51445">
    <property type="entry name" value="(Trans)glycosidases"/>
    <property type="match status" value="1"/>
</dbReference>
<comment type="caution">
    <text evidence="7">The sequence shown here is derived from an EMBL/GenBank/DDBJ whole genome shotgun (WGS) entry which is preliminary data.</text>
</comment>
<organism evidence="7 8">
    <name type="scientific">Subtercola boreus</name>
    <dbReference type="NCBI Taxonomy" id="120213"/>
    <lineage>
        <taxon>Bacteria</taxon>
        <taxon>Bacillati</taxon>
        <taxon>Actinomycetota</taxon>
        <taxon>Actinomycetes</taxon>
        <taxon>Micrococcales</taxon>
        <taxon>Microbacteriaceae</taxon>
        <taxon>Subtercola</taxon>
    </lineage>
</organism>
<evidence type="ECO:0000256" key="4">
    <source>
        <dbReference type="SAM" id="MobiDB-lite"/>
    </source>
</evidence>
<feature type="chain" id="PRO_5038538464" description="DUF4214 domain-containing protein" evidence="5">
    <location>
        <begin position="25"/>
        <end position="510"/>
    </location>
</feature>
<dbReference type="InterPro" id="IPR002053">
    <property type="entry name" value="Glyco_hydro_25"/>
</dbReference>
<dbReference type="EMBL" id="NBXE01000022">
    <property type="protein sequence ID" value="RFA26934.1"/>
    <property type="molecule type" value="Genomic_DNA"/>
</dbReference>
<dbReference type="PANTHER" id="PTHR34135:SF2">
    <property type="entry name" value="LYSOZYME"/>
    <property type="match status" value="1"/>
</dbReference>
<keyword evidence="3" id="KW-0326">Glycosidase</keyword>